<organism evidence="1 2">
    <name type="scientific">Colletotrichum truncatum</name>
    <name type="common">Anthracnose fungus</name>
    <name type="synonym">Colletotrichum capsici</name>
    <dbReference type="NCBI Taxonomy" id="5467"/>
    <lineage>
        <taxon>Eukaryota</taxon>
        <taxon>Fungi</taxon>
        <taxon>Dikarya</taxon>
        <taxon>Ascomycota</taxon>
        <taxon>Pezizomycotina</taxon>
        <taxon>Sordariomycetes</taxon>
        <taxon>Hypocreomycetidae</taxon>
        <taxon>Glomerellales</taxon>
        <taxon>Glomerellaceae</taxon>
        <taxon>Colletotrichum</taxon>
        <taxon>Colletotrichum truncatum species complex</taxon>
    </lineage>
</organism>
<protein>
    <submittedName>
        <fullName evidence="1">Heterokaryon incompatibility protein</fullName>
    </submittedName>
</protein>
<keyword evidence="2" id="KW-1185">Reference proteome</keyword>
<name>A0ACC3YF72_COLTU</name>
<evidence type="ECO:0000313" key="2">
    <source>
        <dbReference type="Proteomes" id="UP000805649"/>
    </source>
</evidence>
<gene>
    <name evidence="1" type="ORF">CTRU02_214606</name>
</gene>
<evidence type="ECO:0000313" key="1">
    <source>
        <dbReference type="EMBL" id="KAL0930531.1"/>
    </source>
</evidence>
<sequence length="633" mass="71607">MSIHTFLDPDRREIRLARLIHHSLNSIKQHRSINLELKVISLEDCVPYSALSYVWESAADPAEIYINGRSFRVTQNLYSALTQLTSNGVDSWLWIDAICIAQSNVDEKNHQIKLMRDIYGGAEMVYLWLGASTEESDQAMDFIAKRGPRLYSCGASTMRFDSEKRAVNHYYITERLSPEGGQVREGPGSELSIALFDVYTEYLANRVLPLGFRDILLRPYWSRVWIIQEVVLAKQAVVVAGSRMVPLEIFDAMVTGMWESGNAMITKLSMTMYRIKALQIRETRRQRGDVVRLGKVLWESGAAPGRPHYAATDPRDIVIGLLGVLGSEERQGLSVDYNMSFVDIFTQATRMMMSSDDFDLDSVIPGDLMGPLPTWVPDFREIGRDGVWPYSVNHLHRFSATGTRLQPTEDGGEMLGNGPVLRRWGCIVDEITEIMEPPEDFKKNNRRLPINSMETWRRRIIDFVGLGMTPSSSEDYVWRTATNGYHHLGRSIYGRDISDGVPHFIRLIMRGEAIDMSSLTVAARNFLHCWIFPDNKELDNETAANHAGRFLRDVAAGAKGRTLFKTLKGMLGLGHVDVQVGDVVTLIWGVNSPIILRQREQLGFYFKGDAYVDGIMNGEFLGTEPKEVEFAIY</sequence>
<proteinExistence type="predicted"/>
<comment type="caution">
    <text evidence="1">The sequence shown here is derived from an EMBL/GenBank/DDBJ whole genome shotgun (WGS) entry which is preliminary data.</text>
</comment>
<dbReference type="Proteomes" id="UP000805649">
    <property type="component" value="Unassembled WGS sequence"/>
</dbReference>
<accession>A0ACC3YF72</accession>
<dbReference type="EMBL" id="VUJX02000011">
    <property type="protein sequence ID" value="KAL0930531.1"/>
    <property type="molecule type" value="Genomic_DNA"/>
</dbReference>
<reference evidence="1 2" key="1">
    <citation type="journal article" date="2020" name="Phytopathology">
        <title>Genome Sequence Resources of Colletotrichum truncatum, C. plurivorum, C. musicola, and C. sojae: Four Species Pathogenic to Soybean (Glycine max).</title>
        <authorList>
            <person name="Rogerio F."/>
            <person name="Boufleur T.R."/>
            <person name="Ciampi-Guillardi M."/>
            <person name="Sukno S.A."/>
            <person name="Thon M.R."/>
            <person name="Massola Junior N.S."/>
            <person name="Baroncelli R."/>
        </authorList>
    </citation>
    <scope>NUCLEOTIDE SEQUENCE [LARGE SCALE GENOMIC DNA]</scope>
    <source>
        <strain evidence="1 2">CMES1059</strain>
    </source>
</reference>